<evidence type="ECO:0000313" key="3">
    <source>
        <dbReference type="Proteomes" id="UP000598174"/>
    </source>
</evidence>
<evidence type="ECO:0008006" key="4">
    <source>
        <dbReference type="Google" id="ProtNLM"/>
    </source>
</evidence>
<keyword evidence="3" id="KW-1185">Reference proteome</keyword>
<evidence type="ECO:0000256" key="1">
    <source>
        <dbReference type="SAM" id="SignalP"/>
    </source>
</evidence>
<dbReference type="PROSITE" id="PS51257">
    <property type="entry name" value="PROKAR_LIPOPROTEIN"/>
    <property type="match status" value="1"/>
</dbReference>
<dbReference type="Proteomes" id="UP000598174">
    <property type="component" value="Unassembled WGS sequence"/>
</dbReference>
<evidence type="ECO:0000313" key="2">
    <source>
        <dbReference type="EMBL" id="GIE08645.1"/>
    </source>
</evidence>
<dbReference type="RefSeq" id="WP_203815279.1">
    <property type="nucleotide sequence ID" value="NZ_BAAABP010000014.1"/>
</dbReference>
<dbReference type="EMBL" id="BOMM01000002">
    <property type="protein sequence ID" value="GIE08645.1"/>
    <property type="molecule type" value="Genomic_DNA"/>
</dbReference>
<sequence>MMTTRGTFATAALAGLLSLGLSGCGDSTDTAGGTGPATTTTTTAAADPKTALASSTKAMKEGNYAFGVDGPGAVVTGLVHLPSKSAKLAIDASAESFTMKLEFVITNPNRWVRMSSNGKSMLSKGAPGDTWFHVDTTKLKKGSDLDLDLSKPDVIDVGALLAAASDAKGDSKTITGTIDGTKVKSPDGFLDNDTLEGMGAGAAKLPYTAKLDDKGRLTELVIDAPASEASQTPAGKWTFTVTGYGEQAALTKPTGKVKELPSGSYAMLNA</sequence>
<keyword evidence="1" id="KW-0732">Signal</keyword>
<name>A0A919IUA9_9ACTN</name>
<accession>A0A919IUA9</accession>
<protein>
    <recommendedName>
        <fullName evidence="4">Lipoprotein</fullName>
    </recommendedName>
</protein>
<organism evidence="2 3">
    <name type="scientific">Paractinoplanes ferrugineus</name>
    <dbReference type="NCBI Taxonomy" id="113564"/>
    <lineage>
        <taxon>Bacteria</taxon>
        <taxon>Bacillati</taxon>
        <taxon>Actinomycetota</taxon>
        <taxon>Actinomycetes</taxon>
        <taxon>Micromonosporales</taxon>
        <taxon>Micromonosporaceae</taxon>
        <taxon>Paractinoplanes</taxon>
    </lineage>
</organism>
<feature type="chain" id="PRO_5039720338" description="Lipoprotein" evidence="1">
    <location>
        <begin position="28"/>
        <end position="270"/>
    </location>
</feature>
<gene>
    <name evidence="2" type="ORF">Afe05nite_04850</name>
</gene>
<proteinExistence type="predicted"/>
<comment type="caution">
    <text evidence="2">The sequence shown here is derived from an EMBL/GenBank/DDBJ whole genome shotgun (WGS) entry which is preliminary data.</text>
</comment>
<feature type="signal peptide" evidence="1">
    <location>
        <begin position="1"/>
        <end position="27"/>
    </location>
</feature>
<dbReference type="Gene3D" id="2.50.20.20">
    <property type="match status" value="1"/>
</dbReference>
<dbReference type="AlphaFoldDB" id="A0A919IUA9"/>
<reference evidence="2" key="1">
    <citation type="submission" date="2021-01" db="EMBL/GenBank/DDBJ databases">
        <title>Whole genome shotgun sequence of Actinoplanes ferrugineus NBRC 15555.</title>
        <authorList>
            <person name="Komaki H."/>
            <person name="Tamura T."/>
        </authorList>
    </citation>
    <scope>NUCLEOTIDE SEQUENCE</scope>
    <source>
        <strain evidence="2">NBRC 15555</strain>
    </source>
</reference>